<dbReference type="SMART" id="SM00165">
    <property type="entry name" value="UBA"/>
    <property type="match status" value="1"/>
</dbReference>
<dbReference type="PRINTS" id="PR00348">
    <property type="entry name" value="UBIQUITIN"/>
</dbReference>
<reference evidence="4" key="1">
    <citation type="journal article" date="2014" name="BMC Genomics">
        <title>The Babesia bovis gene and promoter model: an update from full-length EST analysis.</title>
        <authorList>
            <person name="Yamagishi J."/>
            <person name="Wakaguri H."/>
            <person name="Yokoyama N."/>
            <person name="Yamashita R."/>
            <person name="Suzuki Y."/>
            <person name="Xuan X."/>
            <person name="Igarashi I."/>
        </authorList>
    </citation>
    <scope>NUCLEOTIDE SEQUENCE</scope>
    <source>
        <strain evidence="4">Texas</strain>
    </source>
</reference>
<feature type="region of interest" description="Disordered" evidence="1">
    <location>
        <begin position="74"/>
        <end position="102"/>
    </location>
</feature>
<protein>
    <submittedName>
        <fullName evidence="4">Ubiquitin domain containing protein family</fullName>
    </submittedName>
</protein>
<accession>S6B7V6</accession>
<dbReference type="Gene3D" id="1.10.8.10">
    <property type="entry name" value="DNA helicase RuvA subunit, C-terminal domain"/>
    <property type="match status" value="1"/>
</dbReference>
<name>S6B7V6_BABBO</name>
<evidence type="ECO:0000259" key="2">
    <source>
        <dbReference type="PROSITE" id="PS50030"/>
    </source>
</evidence>
<dbReference type="AlphaFoldDB" id="S6B7V6"/>
<dbReference type="InterPro" id="IPR000626">
    <property type="entry name" value="Ubiquitin-like_dom"/>
</dbReference>
<evidence type="ECO:0000256" key="1">
    <source>
        <dbReference type="SAM" id="MobiDB-lite"/>
    </source>
</evidence>
<dbReference type="GO" id="GO:0031593">
    <property type="term" value="F:polyubiquitin modification-dependent protein binding"/>
    <property type="evidence" value="ECO:0007669"/>
    <property type="project" value="TreeGrafter"/>
</dbReference>
<proteinExistence type="evidence at transcript level"/>
<dbReference type="Gene3D" id="3.10.20.90">
    <property type="entry name" value="Phosphatidylinositol 3-kinase Catalytic Subunit, Chain A, domain 1"/>
    <property type="match status" value="1"/>
</dbReference>
<dbReference type="InterPro" id="IPR019956">
    <property type="entry name" value="Ubiquitin_dom"/>
</dbReference>
<dbReference type="InterPro" id="IPR015496">
    <property type="entry name" value="Ubiquilin"/>
</dbReference>
<dbReference type="InterPro" id="IPR015940">
    <property type="entry name" value="UBA"/>
</dbReference>
<dbReference type="InterPro" id="IPR009060">
    <property type="entry name" value="UBA-like_sf"/>
</dbReference>
<dbReference type="PANTHER" id="PTHR10677">
    <property type="entry name" value="UBIQUILIN"/>
    <property type="match status" value="1"/>
</dbReference>
<dbReference type="InterPro" id="IPR029071">
    <property type="entry name" value="Ubiquitin-like_domsf"/>
</dbReference>
<dbReference type="EMBL" id="AK441357">
    <property type="protein sequence ID" value="BAN65151.1"/>
    <property type="molecule type" value="mRNA"/>
</dbReference>
<dbReference type="CDD" id="cd16106">
    <property type="entry name" value="Ubl_Dsk2p_like"/>
    <property type="match status" value="1"/>
</dbReference>
<gene>
    <name evidence="4" type="primary">BBOV_IV011710</name>
</gene>
<dbReference type="VEuPathDB" id="PiroplasmaDB:BBOV_IV011710"/>
<evidence type="ECO:0000259" key="3">
    <source>
        <dbReference type="PROSITE" id="PS50053"/>
    </source>
</evidence>
<feature type="domain" description="UBA" evidence="2">
    <location>
        <begin position="290"/>
        <end position="334"/>
    </location>
</feature>
<sequence length="345" mass="36834">MAINVTIKISGGETFVVEVELSMTILELKGKCADRAGATPENQRLIFKGRIVKDEDTLESLKVEDGNTIHLVRSGVKRTSPPPSVSGTQSESCPLSAPTGMPGTSNVTPPTFTPDAFPFPQSGQFNPEMLNQMMQGAGGFGGMPGMGGIPGVDDFNPQTAAALFNNPMIQDMMQQIANNPQLFKDIVSSNPMLQPMVQQNPMLSYMMNNPELLRNMMRPGVLQAGLQLHQSMQQQPQSAGANVGNPLMSAGANGGNPLMSAGANLGNPLMSAGGYPGFAFPTSMPADTRPPEERYAFQLQTLQEMGFTNRDENISVLNLTNGDISAAISRLLEARGNPSVEYITI</sequence>
<evidence type="ECO:0000313" key="4">
    <source>
        <dbReference type="EMBL" id="BAN65151.1"/>
    </source>
</evidence>
<dbReference type="SUPFAM" id="SSF54236">
    <property type="entry name" value="Ubiquitin-like"/>
    <property type="match status" value="1"/>
</dbReference>
<dbReference type="PROSITE" id="PS50030">
    <property type="entry name" value="UBA"/>
    <property type="match status" value="1"/>
</dbReference>
<dbReference type="GO" id="GO:0005829">
    <property type="term" value="C:cytosol"/>
    <property type="evidence" value="ECO:0007669"/>
    <property type="project" value="TreeGrafter"/>
</dbReference>
<dbReference type="CDD" id="cd14399">
    <property type="entry name" value="UBA_PLICs"/>
    <property type="match status" value="1"/>
</dbReference>
<dbReference type="Pfam" id="PF23195">
    <property type="entry name" value="UBQLN1"/>
    <property type="match status" value="1"/>
</dbReference>
<feature type="domain" description="Ubiquitin-like" evidence="3">
    <location>
        <begin position="3"/>
        <end position="72"/>
    </location>
</feature>
<dbReference type="SMART" id="SM00213">
    <property type="entry name" value="UBQ"/>
    <property type="match status" value="1"/>
</dbReference>
<organism evidence="4">
    <name type="scientific">Babesia bovis</name>
    <dbReference type="NCBI Taxonomy" id="5865"/>
    <lineage>
        <taxon>Eukaryota</taxon>
        <taxon>Sar</taxon>
        <taxon>Alveolata</taxon>
        <taxon>Apicomplexa</taxon>
        <taxon>Aconoidasida</taxon>
        <taxon>Piroplasmida</taxon>
        <taxon>Babesiidae</taxon>
        <taxon>Babesia</taxon>
    </lineage>
</organism>
<dbReference type="Pfam" id="PF00240">
    <property type="entry name" value="ubiquitin"/>
    <property type="match status" value="1"/>
</dbReference>
<dbReference type="GO" id="GO:0006511">
    <property type="term" value="P:ubiquitin-dependent protein catabolic process"/>
    <property type="evidence" value="ECO:0007669"/>
    <property type="project" value="TreeGrafter"/>
</dbReference>
<dbReference type="PROSITE" id="PS50053">
    <property type="entry name" value="UBIQUITIN_2"/>
    <property type="match status" value="1"/>
</dbReference>
<dbReference type="PANTHER" id="PTHR10677:SF3">
    <property type="entry name" value="FI07626P-RELATED"/>
    <property type="match status" value="1"/>
</dbReference>
<dbReference type="SUPFAM" id="SSF46934">
    <property type="entry name" value="UBA-like"/>
    <property type="match status" value="1"/>
</dbReference>